<evidence type="ECO:0000313" key="2">
    <source>
        <dbReference type="EMBL" id="CAD8098518.1"/>
    </source>
</evidence>
<name>A0A8S1P6A2_PARPR</name>
<keyword evidence="1" id="KW-1133">Transmembrane helix</keyword>
<evidence type="ECO:0000256" key="1">
    <source>
        <dbReference type="SAM" id="Phobius"/>
    </source>
</evidence>
<protein>
    <submittedName>
        <fullName evidence="2">Uncharacterized protein</fullName>
    </submittedName>
</protein>
<accession>A0A8S1P6A2</accession>
<keyword evidence="1" id="KW-0472">Membrane</keyword>
<proteinExistence type="predicted"/>
<sequence length="205" mass="23855">MIYKIINKFSVYIDPSKFPNGDLLSIYKSTEGKSIKLFNVFYLGLIGYNAYSYMQDKQNSQYALNDLTAASYKSGMENSIIIMAALGIGMIFFYWKTNKTLFNLWLSPNGKSIVMDSYSLFGLNSRSFYIDIENFRGFSYFLHPSLRIPMFKYKLGSTTRTMFFKHQYVLDEQIMKSVLQGQDIQVRPKGMEKELSSNQKKKYNL</sequence>
<keyword evidence="1" id="KW-0812">Transmembrane</keyword>
<dbReference type="EMBL" id="CAJJDM010000110">
    <property type="protein sequence ID" value="CAD8098518.1"/>
    <property type="molecule type" value="Genomic_DNA"/>
</dbReference>
<comment type="caution">
    <text evidence="2">The sequence shown here is derived from an EMBL/GenBank/DDBJ whole genome shotgun (WGS) entry which is preliminary data.</text>
</comment>
<dbReference type="Proteomes" id="UP000688137">
    <property type="component" value="Unassembled WGS sequence"/>
</dbReference>
<dbReference type="AlphaFoldDB" id="A0A8S1P6A2"/>
<feature type="transmembrane region" description="Helical" evidence="1">
    <location>
        <begin position="37"/>
        <end position="54"/>
    </location>
</feature>
<dbReference type="OMA" id="AYSYMQD"/>
<reference evidence="2" key="1">
    <citation type="submission" date="2021-01" db="EMBL/GenBank/DDBJ databases">
        <authorList>
            <consortium name="Genoscope - CEA"/>
            <person name="William W."/>
        </authorList>
    </citation>
    <scope>NUCLEOTIDE SEQUENCE</scope>
</reference>
<keyword evidence="3" id="KW-1185">Reference proteome</keyword>
<feature type="transmembrane region" description="Helical" evidence="1">
    <location>
        <begin position="74"/>
        <end position="95"/>
    </location>
</feature>
<evidence type="ECO:0000313" key="3">
    <source>
        <dbReference type="Proteomes" id="UP000688137"/>
    </source>
</evidence>
<organism evidence="2 3">
    <name type="scientific">Paramecium primaurelia</name>
    <dbReference type="NCBI Taxonomy" id="5886"/>
    <lineage>
        <taxon>Eukaryota</taxon>
        <taxon>Sar</taxon>
        <taxon>Alveolata</taxon>
        <taxon>Ciliophora</taxon>
        <taxon>Intramacronucleata</taxon>
        <taxon>Oligohymenophorea</taxon>
        <taxon>Peniculida</taxon>
        <taxon>Parameciidae</taxon>
        <taxon>Paramecium</taxon>
    </lineage>
</organism>
<gene>
    <name evidence="2" type="ORF">PPRIM_AZ9-3.1.T1070081</name>
</gene>